<dbReference type="PANTHER" id="PTHR30204">
    <property type="entry name" value="REDOX-CYCLING DRUG-SENSING TRANSCRIPTIONAL ACTIVATOR SOXR"/>
    <property type="match status" value="1"/>
</dbReference>
<keyword evidence="2" id="KW-0805">Transcription regulation</keyword>
<keyword evidence="4" id="KW-0804">Transcription</keyword>
<evidence type="ECO:0000313" key="7">
    <source>
        <dbReference type="Proteomes" id="UP000830639"/>
    </source>
</evidence>
<dbReference type="Pfam" id="PF13411">
    <property type="entry name" value="MerR_1"/>
    <property type="match status" value="1"/>
</dbReference>
<dbReference type="Proteomes" id="UP000830639">
    <property type="component" value="Chromosome"/>
</dbReference>
<dbReference type="SMART" id="SM00422">
    <property type="entry name" value="HTH_MERR"/>
    <property type="match status" value="1"/>
</dbReference>
<dbReference type="SUPFAM" id="SSF46955">
    <property type="entry name" value="Putative DNA-binding domain"/>
    <property type="match status" value="1"/>
</dbReference>
<evidence type="ECO:0000313" key="6">
    <source>
        <dbReference type="EMBL" id="UPM56137.1"/>
    </source>
</evidence>
<dbReference type="Gene3D" id="1.10.1660.10">
    <property type="match status" value="1"/>
</dbReference>
<organism evidence="6 7">
    <name type="scientific">Gottfriedia acidiceleris</name>
    <dbReference type="NCBI Taxonomy" id="371036"/>
    <lineage>
        <taxon>Bacteria</taxon>
        <taxon>Bacillati</taxon>
        <taxon>Bacillota</taxon>
        <taxon>Bacilli</taxon>
        <taxon>Bacillales</taxon>
        <taxon>Bacillaceae</taxon>
        <taxon>Gottfriedia</taxon>
    </lineage>
</organism>
<evidence type="ECO:0000256" key="4">
    <source>
        <dbReference type="ARBA" id="ARBA00023163"/>
    </source>
</evidence>
<dbReference type="RefSeq" id="WP_248269052.1">
    <property type="nucleotide sequence ID" value="NZ_CP096034.1"/>
</dbReference>
<accession>A0ABY4JRN5</accession>
<name>A0ABY4JRN5_9BACI</name>
<dbReference type="InterPro" id="IPR009061">
    <property type="entry name" value="DNA-bd_dom_put_sf"/>
</dbReference>
<feature type="domain" description="HTH merR-type" evidence="5">
    <location>
        <begin position="7"/>
        <end position="72"/>
    </location>
</feature>
<proteinExistence type="predicted"/>
<evidence type="ECO:0000256" key="1">
    <source>
        <dbReference type="ARBA" id="ARBA00022491"/>
    </source>
</evidence>
<protein>
    <submittedName>
        <fullName evidence="6">MerR family transcriptional regulator</fullName>
    </submittedName>
</protein>
<dbReference type="PANTHER" id="PTHR30204:SF69">
    <property type="entry name" value="MERR-FAMILY TRANSCRIPTIONAL REGULATOR"/>
    <property type="match status" value="1"/>
</dbReference>
<dbReference type="InterPro" id="IPR047057">
    <property type="entry name" value="MerR_fam"/>
</dbReference>
<dbReference type="EMBL" id="CP096034">
    <property type="protein sequence ID" value="UPM56137.1"/>
    <property type="molecule type" value="Genomic_DNA"/>
</dbReference>
<gene>
    <name evidence="6" type="ORF">MY490_10005</name>
</gene>
<dbReference type="PRINTS" id="PR00040">
    <property type="entry name" value="HTHMERR"/>
</dbReference>
<keyword evidence="7" id="KW-1185">Reference proteome</keyword>
<dbReference type="InterPro" id="IPR000551">
    <property type="entry name" value="MerR-type_HTH_dom"/>
</dbReference>
<reference evidence="6 7" key="1">
    <citation type="submission" date="2022-04" db="EMBL/GenBank/DDBJ databases">
        <title>Mechanism of arsenic methylation and mitigation arsenic toxicity by Bacillus sp. LH14 from an Arsenic-Contaminated Paddy Soil.</title>
        <authorList>
            <person name="Wang D."/>
        </authorList>
    </citation>
    <scope>NUCLEOTIDE SEQUENCE [LARGE SCALE GENOMIC DNA]</scope>
    <source>
        <strain evidence="6 7">LH14</strain>
    </source>
</reference>
<evidence type="ECO:0000256" key="3">
    <source>
        <dbReference type="ARBA" id="ARBA00023125"/>
    </source>
</evidence>
<dbReference type="PROSITE" id="PS50937">
    <property type="entry name" value="HTH_MERR_2"/>
    <property type="match status" value="1"/>
</dbReference>
<keyword evidence="1" id="KW-0678">Repressor</keyword>
<evidence type="ECO:0000259" key="5">
    <source>
        <dbReference type="PROSITE" id="PS50937"/>
    </source>
</evidence>
<evidence type="ECO:0000256" key="2">
    <source>
        <dbReference type="ARBA" id="ARBA00023015"/>
    </source>
</evidence>
<sequence>METYKLIGELAKEADINPSAIRYYESIGMLPNPKRINGQRRYNIQVLDQLKFIKTAQLAGFSNQEIITLLEGFDEQDSPSERWKQMALKKRSELEVKKKQIDTMMTILNNGLDCKCHTWSECFSKVNPDGTCNS</sequence>
<dbReference type="PROSITE" id="PS00552">
    <property type="entry name" value="HTH_MERR_1"/>
    <property type="match status" value="1"/>
</dbReference>
<keyword evidence="3" id="KW-0238">DNA-binding</keyword>